<evidence type="ECO:0000256" key="4">
    <source>
        <dbReference type="ARBA" id="ARBA00022527"/>
    </source>
</evidence>
<evidence type="ECO:0000313" key="13">
    <source>
        <dbReference type="RefSeq" id="XP_030530477.1"/>
    </source>
</evidence>
<evidence type="ECO:0000256" key="9">
    <source>
        <dbReference type="ARBA" id="ARBA00022840"/>
    </source>
</evidence>
<dbReference type="InterPro" id="IPR000719">
    <property type="entry name" value="Prot_kinase_dom"/>
</dbReference>
<evidence type="ECO:0000259" key="11">
    <source>
        <dbReference type="PROSITE" id="PS50011"/>
    </source>
</evidence>
<gene>
    <name evidence="13" type="primary">LOC115740953</name>
</gene>
<feature type="compositionally biased region" description="Basic and acidic residues" evidence="10">
    <location>
        <begin position="378"/>
        <end position="396"/>
    </location>
</feature>
<protein>
    <recommendedName>
        <fullName evidence="2">non-specific serine/threonine protein kinase</fullName>
        <ecNumber evidence="2">2.7.11.1</ecNumber>
    </recommendedName>
</protein>
<dbReference type="Pfam" id="PF07714">
    <property type="entry name" value="PK_Tyr_Ser-Thr"/>
    <property type="match status" value="1"/>
</dbReference>
<dbReference type="InterPro" id="IPR008271">
    <property type="entry name" value="Ser/Thr_kinase_AS"/>
</dbReference>
<keyword evidence="6" id="KW-0547">Nucleotide-binding</keyword>
<dbReference type="InterPro" id="IPR011009">
    <property type="entry name" value="Kinase-like_dom_sf"/>
</dbReference>
<evidence type="ECO:0000256" key="6">
    <source>
        <dbReference type="ARBA" id="ARBA00022741"/>
    </source>
</evidence>
<dbReference type="Gene3D" id="1.10.510.10">
    <property type="entry name" value="Transferase(Phosphotransferase) domain 1"/>
    <property type="match status" value="1"/>
</dbReference>
<keyword evidence="3" id="KW-0472">Membrane</keyword>
<accession>A0A8B8P6V2</accession>
<comment type="subcellular location">
    <subcellularLocation>
        <location evidence="1">Cell membrane</location>
    </subcellularLocation>
</comment>
<dbReference type="EC" id="2.7.11.1" evidence="2"/>
<dbReference type="PROSITE" id="PS50011">
    <property type="entry name" value="PROTEIN_KINASE_DOM"/>
    <property type="match status" value="1"/>
</dbReference>
<name>A0A8B8P6V2_9MYRT</name>
<dbReference type="OrthoDB" id="4062651at2759"/>
<dbReference type="GO" id="GO:0005886">
    <property type="term" value="C:plasma membrane"/>
    <property type="evidence" value="ECO:0007669"/>
    <property type="project" value="UniProtKB-SubCell"/>
</dbReference>
<evidence type="ECO:0000256" key="5">
    <source>
        <dbReference type="ARBA" id="ARBA00022679"/>
    </source>
</evidence>
<dbReference type="PROSITE" id="PS00108">
    <property type="entry name" value="PROTEIN_KINASE_ST"/>
    <property type="match status" value="1"/>
</dbReference>
<dbReference type="SUPFAM" id="SSF56112">
    <property type="entry name" value="Protein kinase-like (PK-like)"/>
    <property type="match status" value="1"/>
</dbReference>
<dbReference type="GO" id="GO:0005524">
    <property type="term" value="F:ATP binding"/>
    <property type="evidence" value="ECO:0007669"/>
    <property type="project" value="UniProtKB-KW"/>
</dbReference>
<sequence>MAVKKDMWSYVVPSCCGKGTEPSKPKKVVSKQSSFQRLSVSDLSNPSLTLSEDLSISLAGSNLHVFTLQELKLITQSFSSSNFLGEGGFGPVHKGFIDDKLRPGLKAQPVAVKLLDLDGLQGHREWLTEVIFLGQLRHPHLVKLIGYCCEDEHRLLVYEYMPRGSLENQLFRRYSVSLPWSARMKIALGAAKGLAFLHEAEKPVIYRDFKASNILLDSDYTAKLSDFGLAKDGPEGDDTHVSTRVMGTQGYAAPEYIMTGHLTAMSDVYSFGVVLLELLTGRKSVDKARPAREQKLAEWAKPMLRDPRKLGRIMDPRLEGQYSEAGARKAAELAHQCLSHRPKGRPAMRTVVETLEPLQDFDDLPVGTFVFTFPTDGDLSKKGEARESDKPKEAKRERGHHQHHNQRRHRRSSPKSAIHSDTALGHRSHRHGLGSPLHQKG</sequence>
<dbReference type="Gene3D" id="3.30.200.20">
    <property type="entry name" value="Phosphorylase Kinase, domain 1"/>
    <property type="match status" value="1"/>
</dbReference>
<feature type="domain" description="Protein kinase" evidence="11">
    <location>
        <begin position="78"/>
        <end position="359"/>
    </location>
</feature>
<evidence type="ECO:0000256" key="1">
    <source>
        <dbReference type="ARBA" id="ARBA00004236"/>
    </source>
</evidence>
<feature type="region of interest" description="Disordered" evidence="10">
    <location>
        <begin position="375"/>
        <end position="441"/>
    </location>
</feature>
<evidence type="ECO:0000313" key="12">
    <source>
        <dbReference type="Proteomes" id="UP000827889"/>
    </source>
</evidence>
<evidence type="ECO:0000256" key="8">
    <source>
        <dbReference type="ARBA" id="ARBA00022821"/>
    </source>
</evidence>
<dbReference type="AlphaFoldDB" id="A0A8B8P6V2"/>
<keyword evidence="3" id="KW-1003">Cell membrane</keyword>
<dbReference type="RefSeq" id="XP_030530477.1">
    <property type="nucleotide sequence ID" value="XM_030674617.2"/>
</dbReference>
<keyword evidence="9" id="KW-0067">ATP-binding</keyword>
<evidence type="ECO:0000256" key="2">
    <source>
        <dbReference type="ARBA" id="ARBA00012513"/>
    </source>
</evidence>
<keyword evidence="7" id="KW-0418">Kinase</keyword>
<dbReference type="Proteomes" id="UP000827889">
    <property type="component" value="Chromosome 4"/>
</dbReference>
<keyword evidence="8" id="KW-0611">Plant defense</keyword>
<evidence type="ECO:0000256" key="3">
    <source>
        <dbReference type="ARBA" id="ARBA00022475"/>
    </source>
</evidence>
<keyword evidence="4" id="KW-0723">Serine/threonine-protein kinase</keyword>
<dbReference type="InterPro" id="IPR050823">
    <property type="entry name" value="Plant_Ser_Thr_Prot_Kinase"/>
</dbReference>
<dbReference type="GO" id="GO:0004674">
    <property type="term" value="F:protein serine/threonine kinase activity"/>
    <property type="evidence" value="ECO:0007669"/>
    <property type="project" value="UniProtKB-KW"/>
</dbReference>
<feature type="compositionally biased region" description="Basic residues" evidence="10">
    <location>
        <begin position="397"/>
        <end position="413"/>
    </location>
</feature>
<evidence type="ECO:0000256" key="7">
    <source>
        <dbReference type="ARBA" id="ARBA00022777"/>
    </source>
</evidence>
<dbReference type="CDD" id="cd14066">
    <property type="entry name" value="STKc_IRAK"/>
    <property type="match status" value="1"/>
</dbReference>
<dbReference type="FunFam" id="1.10.510.10:FF:000258">
    <property type="entry name" value="Probable serine/threonine-protein kinase PBL8"/>
    <property type="match status" value="1"/>
</dbReference>
<dbReference type="InterPro" id="IPR001245">
    <property type="entry name" value="Ser-Thr/Tyr_kinase_cat_dom"/>
</dbReference>
<keyword evidence="5" id="KW-0808">Transferase</keyword>
<dbReference type="KEGG" id="rarg:115740953"/>
<evidence type="ECO:0000256" key="10">
    <source>
        <dbReference type="SAM" id="MobiDB-lite"/>
    </source>
</evidence>
<dbReference type="GeneID" id="115740953"/>
<dbReference type="PANTHER" id="PTHR45621">
    <property type="entry name" value="OS01G0588500 PROTEIN-RELATED"/>
    <property type="match status" value="1"/>
</dbReference>
<proteinExistence type="predicted"/>
<reference evidence="13" key="1">
    <citation type="submission" date="2025-08" db="UniProtKB">
        <authorList>
            <consortium name="RefSeq"/>
        </authorList>
    </citation>
    <scope>IDENTIFICATION</scope>
    <source>
        <tissue evidence="13">Leaf</tissue>
    </source>
</reference>
<organism evidence="12 13">
    <name type="scientific">Rhodamnia argentea</name>
    <dbReference type="NCBI Taxonomy" id="178133"/>
    <lineage>
        <taxon>Eukaryota</taxon>
        <taxon>Viridiplantae</taxon>
        <taxon>Streptophyta</taxon>
        <taxon>Embryophyta</taxon>
        <taxon>Tracheophyta</taxon>
        <taxon>Spermatophyta</taxon>
        <taxon>Magnoliopsida</taxon>
        <taxon>eudicotyledons</taxon>
        <taxon>Gunneridae</taxon>
        <taxon>Pentapetalae</taxon>
        <taxon>rosids</taxon>
        <taxon>malvids</taxon>
        <taxon>Myrtales</taxon>
        <taxon>Myrtaceae</taxon>
        <taxon>Myrtoideae</taxon>
        <taxon>Myrteae</taxon>
        <taxon>Australasian group</taxon>
        <taxon>Rhodamnia</taxon>
    </lineage>
</organism>
<dbReference type="FunFam" id="3.30.200.20:FF:000228">
    <property type="entry name" value="Serine/threonine-protein kinase BIK1"/>
    <property type="match status" value="1"/>
</dbReference>
<keyword evidence="12" id="KW-1185">Reference proteome</keyword>
<dbReference type="GO" id="GO:0006952">
    <property type="term" value="P:defense response"/>
    <property type="evidence" value="ECO:0007669"/>
    <property type="project" value="UniProtKB-KW"/>
</dbReference>